<feature type="compositionally biased region" description="Polar residues" evidence="1">
    <location>
        <begin position="201"/>
        <end position="211"/>
    </location>
</feature>
<keyword evidence="2" id="KW-1133">Transmembrane helix</keyword>
<accession>A0A067NHX0</accession>
<feature type="region of interest" description="Disordered" evidence="1">
    <location>
        <begin position="92"/>
        <end position="117"/>
    </location>
</feature>
<organism evidence="3 4">
    <name type="scientific">Pleurotus ostreatus (strain PC15)</name>
    <name type="common">Oyster mushroom</name>
    <dbReference type="NCBI Taxonomy" id="1137138"/>
    <lineage>
        <taxon>Eukaryota</taxon>
        <taxon>Fungi</taxon>
        <taxon>Dikarya</taxon>
        <taxon>Basidiomycota</taxon>
        <taxon>Agaricomycotina</taxon>
        <taxon>Agaricomycetes</taxon>
        <taxon>Agaricomycetidae</taxon>
        <taxon>Agaricales</taxon>
        <taxon>Pleurotineae</taxon>
        <taxon>Pleurotaceae</taxon>
        <taxon>Pleurotus</taxon>
    </lineage>
</organism>
<feature type="region of interest" description="Disordered" evidence="1">
    <location>
        <begin position="191"/>
        <end position="211"/>
    </location>
</feature>
<evidence type="ECO:0000256" key="1">
    <source>
        <dbReference type="SAM" id="MobiDB-lite"/>
    </source>
</evidence>
<feature type="compositionally biased region" description="Low complexity" evidence="1">
    <location>
        <begin position="92"/>
        <end position="115"/>
    </location>
</feature>
<sequence length="211" mass="22789">MLPGLVSNSLAGYKFSIDGVPVGQYKPGADKTLGYDVLVYANTTLENVAHNFTITVDLGFSVLLIFDRAVYTIITDSANTLTSTRTSTTDLLTSSQPTYTATSSPPSSVAAPDEANPSKPPRITALIVGATLAGIAAFILIGTLIYHRWWKVKRSGQQLISQQWRRSRFLLYPKSWPPASSGHADFEKVDQTPIQSPVRGSANTRSQGSLV</sequence>
<gene>
    <name evidence="3" type="ORF">PLEOSDRAFT_1105484</name>
</gene>
<protein>
    <submittedName>
        <fullName evidence="3">Uncharacterized protein</fullName>
    </submittedName>
</protein>
<name>A0A067NHX0_PLEO1</name>
<dbReference type="Proteomes" id="UP000027073">
    <property type="component" value="Unassembled WGS sequence"/>
</dbReference>
<evidence type="ECO:0000256" key="2">
    <source>
        <dbReference type="SAM" id="Phobius"/>
    </source>
</evidence>
<reference evidence="4" key="1">
    <citation type="journal article" date="2014" name="Proc. Natl. Acad. Sci. U.S.A.">
        <title>Extensive sampling of basidiomycete genomes demonstrates inadequacy of the white-rot/brown-rot paradigm for wood decay fungi.</title>
        <authorList>
            <person name="Riley R."/>
            <person name="Salamov A.A."/>
            <person name="Brown D.W."/>
            <person name="Nagy L.G."/>
            <person name="Floudas D."/>
            <person name="Held B.W."/>
            <person name="Levasseur A."/>
            <person name="Lombard V."/>
            <person name="Morin E."/>
            <person name="Otillar R."/>
            <person name="Lindquist E.A."/>
            <person name="Sun H."/>
            <person name="LaButti K.M."/>
            <person name="Schmutz J."/>
            <person name="Jabbour D."/>
            <person name="Luo H."/>
            <person name="Baker S.E."/>
            <person name="Pisabarro A.G."/>
            <person name="Walton J.D."/>
            <person name="Blanchette R.A."/>
            <person name="Henrissat B."/>
            <person name="Martin F."/>
            <person name="Cullen D."/>
            <person name="Hibbett D.S."/>
            <person name="Grigoriev I.V."/>
        </authorList>
    </citation>
    <scope>NUCLEOTIDE SEQUENCE [LARGE SCALE GENOMIC DNA]</scope>
    <source>
        <strain evidence="4">PC15</strain>
    </source>
</reference>
<dbReference type="EMBL" id="KL198009">
    <property type="protein sequence ID" value="KDQ26580.1"/>
    <property type="molecule type" value="Genomic_DNA"/>
</dbReference>
<keyword evidence="2" id="KW-0472">Membrane</keyword>
<dbReference type="InParanoid" id="A0A067NHX0"/>
<keyword evidence="2" id="KW-0812">Transmembrane</keyword>
<dbReference type="VEuPathDB" id="FungiDB:PLEOSDRAFT_1105484"/>
<feature type="transmembrane region" description="Helical" evidence="2">
    <location>
        <begin position="123"/>
        <end position="146"/>
    </location>
</feature>
<evidence type="ECO:0000313" key="3">
    <source>
        <dbReference type="EMBL" id="KDQ26580.1"/>
    </source>
</evidence>
<dbReference type="AlphaFoldDB" id="A0A067NHX0"/>
<dbReference type="HOGENOM" id="CLU_1305308_0_0_1"/>
<evidence type="ECO:0000313" key="4">
    <source>
        <dbReference type="Proteomes" id="UP000027073"/>
    </source>
</evidence>
<proteinExistence type="predicted"/>